<evidence type="ECO:0000256" key="1">
    <source>
        <dbReference type="SAM" id="MobiDB-lite"/>
    </source>
</evidence>
<feature type="region of interest" description="Disordered" evidence="1">
    <location>
        <begin position="93"/>
        <end position="115"/>
    </location>
</feature>
<protein>
    <submittedName>
        <fullName evidence="2">Uncharacterized protein</fullName>
    </submittedName>
</protein>
<dbReference type="AlphaFoldDB" id="A0A017SJR0"/>
<feature type="compositionally biased region" description="Basic residues" evidence="1">
    <location>
        <begin position="105"/>
        <end position="115"/>
    </location>
</feature>
<organism evidence="2 3">
    <name type="scientific">Aspergillus ruber (strain CBS 135680)</name>
    <dbReference type="NCBI Taxonomy" id="1388766"/>
    <lineage>
        <taxon>Eukaryota</taxon>
        <taxon>Fungi</taxon>
        <taxon>Dikarya</taxon>
        <taxon>Ascomycota</taxon>
        <taxon>Pezizomycotina</taxon>
        <taxon>Eurotiomycetes</taxon>
        <taxon>Eurotiomycetidae</taxon>
        <taxon>Eurotiales</taxon>
        <taxon>Aspergillaceae</taxon>
        <taxon>Aspergillus</taxon>
        <taxon>Aspergillus subgen. Aspergillus</taxon>
    </lineage>
</organism>
<accession>A0A017SJR0</accession>
<dbReference type="RefSeq" id="XP_040640592.1">
    <property type="nucleotide sequence ID" value="XM_040780073.1"/>
</dbReference>
<dbReference type="EMBL" id="KK088417">
    <property type="protein sequence ID" value="EYE96904.1"/>
    <property type="molecule type" value="Genomic_DNA"/>
</dbReference>
<proteinExistence type="predicted"/>
<evidence type="ECO:0000313" key="2">
    <source>
        <dbReference type="EMBL" id="EYE96904.1"/>
    </source>
</evidence>
<name>A0A017SJR0_ASPRC</name>
<evidence type="ECO:0000313" key="3">
    <source>
        <dbReference type="Proteomes" id="UP000019804"/>
    </source>
</evidence>
<dbReference type="Proteomes" id="UP000019804">
    <property type="component" value="Unassembled WGS sequence"/>
</dbReference>
<reference evidence="3" key="1">
    <citation type="journal article" date="2014" name="Nat. Commun.">
        <title>Genomic adaptations of the halophilic Dead Sea filamentous fungus Eurotium rubrum.</title>
        <authorList>
            <person name="Kis-Papo T."/>
            <person name="Weig A.R."/>
            <person name="Riley R."/>
            <person name="Persoh D."/>
            <person name="Salamov A."/>
            <person name="Sun H."/>
            <person name="Lipzen A."/>
            <person name="Wasser S.P."/>
            <person name="Rambold G."/>
            <person name="Grigoriev I.V."/>
            <person name="Nevo E."/>
        </authorList>
    </citation>
    <scope>NUCLEOTIDE SEQUENCE [LARGE SCALE GENOMIC DNA]</scope>
    <source>
        <strain evidence="3">CBS 135680</strain>
    </source>
</reference>
<keyword evidence="3" id="KW-1185">Reference proteome</keyword>
<gene>
    <name evidence="2" type="ORF">EURHEDRAFT_401314</name>
</gene>
<dbReference type="HOGENOM" id="CLU_2108548_0_0_1"/>
<dbReference type="GeneID" id="63695197"/>
<sequence length="115" mass="13397">MHYEWNLFVWAEQDSSGLRYYVILHLCNAYLESMHYTARRRAQLELASTYMHGPGRIPPLPDPTITTTTNLPTSHAAILAGDFSDFNANSPQKLLFPRAEQPTRRLPRPRRPRRY</sequence>